<feature type="domain" description="PAC" evidence="8">
    <location>
        <begin position="74"/>
        <end position="124"/>
    </location>
</feature>
<gene>
    <name evidence="9" type="ORF">DesfrDRAFT_2275</name>
</gene>
<dbReference type="InterPro" id="IPR003661">
    <property type="entry name" value="HisK_dim/P_dom"/>
</dbReference>
<dbReference type="InterPro" id="IPR004358">
    <property type="entry name" value="Sig_transdc_His_kin-like_C"/>
</dbReference>
<dbReference type="InterPro" id="IPR003594">
    <property type="entry name" value="HATPase_dom"/>
</dbReference>
<dbReference type="Proteomes" id="UP000006250">
    <property type="component" value="Unassembled WGS sequence"/>
</dbReference>
<comment type="catalytic activity">
    <reaction evidence="1">
        <text>ATP + protein L-histidine = ADP + protein N-phospho-L-histidine.</text>
        <dbReference type="EC" id="2.7.13.3"/>
    </reaction>
</comment>
<dbReference type="PROSITE" id="PS50109">
    <property type="entry name" value="HIS_KIN"/>
    <property type="match status" value="1"/>
</dbReference>
<dbReference type="InterPro" id="IPR036890">
    <property type="entry name" value="HATPase_C_sf"/>
</dbReference>
<keyword evidence="4" id="KW-0808">Transferase</keyword>
<dbReference type="STRING" id="596151.DesfrDRAFT_2275"/>
<dbReference type="Gene3D" id="3.30.450.20">
    <property type="entry name" value="PAS domain"/>
    <property type="match status" value="1"/>
</dbReference>
<dbReference type="PANTHER" id="PTHR43711:SF1">
    <property type="entry name" value="HISTIDINE KINASE 1"/>
    <property type="match status" value="1"/>
</dbReference>
<dbReference type="CDD" id="cd00082">
    <property type="entry name" value="HisKA"/>
    <property type="match status" value="1"/>
</dbReference>
<evidence type="ECO:0000259" key="7">
    <source>
        <dbReference type="PROSITE" id="PS50109"/>
    </source>
</evidence>
<dbReference type="OrthoDB" id="9787818at2"/>
<feature type="domain" description="Histidine kinase" evidence="7">
    <location>
        <begin position="128"/>
        <end position="343"/>
    </location>
</feature>
<reference evidence="9 10" key="1">
    <citation type="submission" date="2010-08" db="EMBL/GenBank/DDBJ databases">
        <title>The draft genome of Desulfovibrio fructosovorans JJ.</title>
        <authorList>
            <consortium name="US DOE Joint Genome Institute (JGI-PGF)"/>
            <person name="Lucas S."/>
            <person name="Copeland A."/>
            <person name="Lapidus A."/>
            <person name="Cheng J.-F."/>
            <person name="Bruce D."/>
            <person name="Goodwin L."/>
            <person name="Pitluck S."/>
            <person name="Land M.L."/>
            <person name="Hauser L."/>
            <person name="Chang Y.-J."/>
            <person name="Jeffries C."/>
            <person name="Wall J.D."/>
            <person name="Stahl D.A."/>
            <person name="Arkin A.P."/>
            <person name="Dehal P."/>
            <person name="Stolyar S.M."/>
            <person name="Hazen T.C."/>
            <person name="Woyke T.J."/>
        </authorList>
    </citation>
    <scope>NUCLEOTIDE SEQUENCE [LARGE SCALE GENOMIC DNA]</scope>
    <source>
        <strain evidence="9 10">JJ</strain>
    </source>
</reference>
<dbReference type="AlphaFoldDB" id="E1JXC6"/>
<proteinExistence type="predicted"/>
<dbReference type="SUPFAM" id="SSF55785">
    <property type="entry name" value="PYP-like sensor domain (PAS domain)"/>
    <property type="match status" value="1"/>
</dbReference>
<evidence type="ECO:0000313" key="10">
    <source>
        <dbReference type="Proteomes" id="UP000006250"/>
    </source>
</evidence>
<dbReference type="InterPro" id="IPR036097">
    <property type="entry name" value="HisK_dim/P_sf"/>
</dbReference>
<evidence type="ECO:0000256" key="4">
    <source>
        <dbReference type="ARBA" id="ARBA00022679"/>
    </source>
</evidence>
<dbReference type="SMART" id="SM00388">
    <property type="entry name" value="HisKA"/>
    <property type="match status" value="1"/>
</dbReference>
<organism evidence="9 10">
    <name type="scientific">Solidesulfovibrio fructosivorans JJ]</name>
    <dbReference type="NCBI Taxonomy" id="596151"/>
    <lineage>
        <taxon>Bacteria</taxon>
        <taxon>Pseudomonadati</taxon>
        <taxon>Thermodesulfobacteriota</taxon>
        <taxon>Desulfovibrionia</taxon>
        <taxon>Desulfovibrionales</taxon>
        <taxon>Desulfovibrionaceae</taxon>
        <taxon>Solidesulfovibrio</taxon>
    </lineage>
</organism>
<protein>
    <recommendedName>
        <fullName evidence="2">histidine kinase</fullName>
        <ecNumber evidence="2">2.7.13.3</ecNumber>
    </recommendedName>
</protein>
<dbReference type="Gene3D" id="3.30.565.10">
    <property type="entry name" value="Histidine kinase-like ATPase, C-terminal domain"/>
    <property type="match status" value="1"/>
</dbReference>
<evidence type="ECO:0000313" key="9">
    <source>
        <dbReference type="EMBL" id="EFL50903.1"/>
    </source>
</evidence>
<dbReference type="GO" id="GO:0000155">
    <property type="term" value="F:phosphorelay sensor kinase activity"/>
    <property type="evidence" value="ECO:0007669"/>
    <property type="project" value="InterPro"/>
</dbReference>
<dbReference type="SUPFAM" id="SSF55874">
    <property type="entry name" value="ATPase domain of HSP90 chaperone/DNA topoisomerase II/histidine kinase"/>
    <property type="match status" value="1"/>
</dbReference>
<dbReference type="eggNOG" id="COG2205">
    <property type="taxonomic scope" value="Bacteria"/>
</dbReference>
<keyword evidence="5 9" id="KW-0418">Kinase</keyword>
<accession>E1JXC6</accession>
<evidence type="ECO:0000256" key="3">
    <source>
        <dbReference type="ARBA" id="ARBA00022553"/>
    </source>
</evidence>
<dbReference type="InterPro" id="IPR050736">
    <property type="entry name" value="Sensor_HK_Regulatory"/>
</dbReference>
<evidence type="ECO:0000256" key="2">
    <source>
        <dbReference type="ARBA" id="ARBA00012438"/>
    </source>
</evidence>
<dbReference type="InterPro" id="IPR013656">
    <property type="entry name" value="PAS_4"/>
</dbReference>
<comment type="caution">
    <text evidence="9">The sequence shown here is derived from an EMBL/GenBank/DDBJ whole genome shotgun (WGS) entry which is preliminary data.</text>
</comment>
<sequence length="347" mass="38296">MGKAYFPSHIVDIIPIRLACYDKELRLIWINSYAASIIGKPASELLGRNCCQIWQKCKQPFMRCHMVQAKESGTPQTAEIATPDGRTWLLYAFPETDADGQLLMIYEYGQDITERKRVKELEEEIQAITSHDLKSPAINAVHVAQLLARADNLTDEQHELISELESAGRSMLEIINGTLTLYRIEKGNYKPRIETVKLETIVGEARDMVAALSQSAGIPIDIELKTKSKEEFMIQSEPSLLRTAIINLLKNAVEASPTGERVIVRAIPGPPPLISIMNKGAIPAAIRSQFFNKFVTFGKKGGTGLGAWSARKMIEAQGGTITMYTTEEKGGSTSITIELPSALTSMT</sequence>
<dbReference type="InterPro" id="IPR035965">
    <property type="entry name" value="PAS-like_dom_sf"/>
</dbReference>
<dbReference type="SMART" id="SM00387">
    <property type="entry name" value="HATPase_c"/>
    <property type="match status" value="1"/>
</dbReference>
<name>E1JXC6_SOLFR</name>
<dbReference type="InterPro" id="IPR000700">
    <property type="entry name" value="PAS-assoc_C"/>
</dbReference>
<dbReference type="PRINTS" id="PR00344">
    <property type="entry name" value="BCTRLSENSOR"/>
</dbReference>
<dbReference type="Pfam" id="PF02518">
    <property type="entry name" value="HATPase_c"/>
    <property type="match status" value="1"/>
</dbReference>
<evidence type="ECO:0000259" key="8">
    <source>
        <dbReference type="PROSITE" id="PS50113"/>
    </source>
</evidence>
<keyword evidence="6" id="KW-0902">Two-component regulatory system</keyword>
<keyword evidence="10" id="KW-1185">Reference proteome</keyword>
<evidence type="ECO:0000256" key="1">
    <source>
        <dbReference type="ARBA" id="ARBA00000085"/>
    </source>
</evidence>
<dbReference type="Gene3D" id="1.10.287.130">
    <property type="match status" value="1"/>
</dbReference>
<dbReference type="InterPro" id="IPR005467">
    <property type="entry name" value="His_kinase_dom"/>
</dbReference>
<dbReference type="Pfam" id="PF08448">
    <property type="entry name" value="PAS_4"/>
    <property type="match status" value="1"/>
</dbReference>
<evidence type="ECO:0000256" key="5">
    <source>
        <dbReference type="ARBA" id="ARBA00022777"/>
    </source>
</evidence>
<dbReference type="PANTHER" id="PTHR43711">
    <property type="entry name" value="TWO-COMPONENT HISTIDINE KINASE"/>
    <property type="match status" value="1"/>
</dbReference>
<dbReference type="PROSITE" id="PS50113">
    <property type="entry name" value="PAC"/>
    <property type="match status" value="1"/>
</dbReference>
<keyword evidence="3" id="KW-0597">Phosphoprotein</keyword>
<dbReference type="EMBL" id="AECZ01000014">
    <property type="protein sequence ID" value="EFL50903.1"/>
    <property type="molecule type" value="Genomic_DNA"/>
</dbReference>
<dbReference type="RefSeq" id="WP_005993956.1">
    <property type="nucleotide sequence ID" value="NZ_AECZ01000014.1"/>
</dbReference>
<evidence type="ECO:0000256" key="6">
    <source>
        <dbReference type="ARBA" id="ARBA00023012"/>
    </source>
</evidence>
<dbReference type="EC" id="2.7.13.3" evidence="2"/>
<dbReference type="Pfam" id="PF00512">
    <property type="entry name" value="HisKA"/>
    <property type="match status" value="1"/>
</dbReference>
<dbReference type="SUPFAM" id="SSF47384">
    <property type="entry name" value="Homodimeric domain of signal transducing histidine kinase"/>
    <property type="match status" value="1"/>
</dbReference>